<accession>A0ABY4RQE3</accession>
<sequence length="464" mass="51022">MFNLFRAQLMKRVGVCMALILTFSWLSIPGPLAGAQAAAGESAADAHTTYNELKSGQRLWKDKQYKAPEQPTVYLTFDDGPSPLTAKVLDILKEEDVKATFFVLGEQVKSHPELVRRALEEGHAIGNHTYNHVYKELYSGAQTFWDQLQQTEDIIADAAGIRPRLIRAPGGTFGNFDAFYFYYLDQAGYEVYDWNIDSGDSARPGVPASEIIQTVKKGPFKNETVVLMHDGTGHDQSVKALPEVIRLFKEKGYAFASLTTEVQPIHFSSGKIKWSRSLTEVGHEQLLAEAGEHMRGLEAAGLTKTASAAGEEEGASLAIVPKGAGKAKDEPLLPLELRLGERQLQLDAEQYRMVHGLEEVPLRPLIEAMGGQIHWDGSERTAVVRYGGYAAEYDFSRHELRLRAGGSLTAVHLPQMELIDGTVYVPLQATLLSLGCRIADSSEENGHMLVRASMSGGFVVSPLY</sequence>
<gene>
    <name evidence="3" type="primary">pgdA_5</name>
    <name evidence="3" type="ORF">SK3146_03208</name>
</gene>
<reference evidence="3" key="2">
    <citation type="journal article" date="2021" name="J Anim Sci Technol">
        <title>Complete genome sequence of Paenibacillus konkukensis sp. nov. SK3146 as a potential probiotic strain.</title>
        <authorList>
            <person name="Jung H.I."/>
            <person name="Park S."/>
            <person name="Niu K.M."/>
            <person name="Lee S.W."/>
            <person name="Kothari D."/>
            <person name="Yi K.J."/>
            <person name="Kim S.K."/>
        </authorList>
    </citation>
    <scope>NUCLEOTIDE SEQUENCE</scope>
    <source>
        <strain evidence="3">SK3146</strain>
    </source>
</reference>
<dbReference type="InterPro" id="IPR012854">
    <property type="entry name" value="Cu_amine_oxidase-like_N"/>
</dbReference>
<dbReference type="SUPFAM" id="SSF88713">
    <property type="entry name" value="Glycoside hydrolase/deacetylase"/>
    <property type="match status" value="1"/>
</dbReference>
<dbReference type="SUPFAM" id="SSF55383">
    <property type="entry name" value="Copper amine oxidase, domain N"/>
    <property type="match status" value="1"/>
</dbReference>
<dbReference type="PROSITE" id="PS51677">
    <property type="entry name" value="NODB"/>
    <property type="match status" value="1"/>
</dbReference>
<dbReference type="Gene3D" id="3.30.457.10">
    <property type="entry name" value="Copper amine oxidase-like, N-terminal domain"/>
    <property type="match status" value="1"/>
</dbReference>
<dbReference type="InterPro" id="IPR050248">
    <property type="entry name" value="Polysacc_deacetylase_ArnD"/>
</dbReference>
<proteinExistence type="predicted"/>
<name>A0ABY4RQE3_9BACL</name>
<keyword evidence="3" id="KW-0378">Hydrolase</keyword>
<feature type="signal peptide" evidence="1">
    <location>
        <begin position="1"/>
        <end position="33"/>
    </location>
</feature>
<dbReference type="Pfam" id="PF07833">
    <property type="entry name" value="Cu_amine_oxidN1"/>
    <property type="match status" value="1"/>
</dbReference>
<feature type="domain" description="NodB homology" evidence="2">
    <location>
        <begin position="71"/>
        <end position="256"/>
    </location>
</feature>
<evidence type="ECO:0000313" key="3">
    <source>
        <dbReference type="EMBL" id="UQZ83996.1"/>
    </source>
</evidence>
<dbReference type="EMBL" id="CP027059">
    <property type="protein sequence ID" value="UQZ83996.1"/>
    <property type="molecule type" value="Genomic_DNA"/>
</dbReference>
<dbReference type="PANTHER" id="PTHR10587">
    <property type="entry name" value="GLYCOSYL TRANSFERASE-RELATED"/>
    <property type="match status" value="1"/>
</dbReference>
<keyword evidence="4" id="KW-1185">Reference proteome</keyword>
<dbReference type="Pfam" id="PF01522">
    <property type="entry name" value="Polysacc_deac_1"/>
    <property type="match status" value="1"/>
</dbReference>
<dbReference type="InterPro" id="IPR011330">
    <property type="entry name" value="Glyco_hydro/deAcase_b/a-brl"/>
</dbReference>
<evidence type="ECO:0000256" key="1">
    <source>
        <dbReference type="SAM" id="SignalP"/>
    </source>
</evidence>
<dbReference type="CDD" id="cd10944">
    <property type="entry name" value="CE4_SmPgdA_like"/>
    <property type="match status" value="1"/>
</dbReference>
<dbReference type="RefSeq" id="WP_249865953.1">
    <property type="nucleotide sequence ID" value="NZ_CP027059.1"/>
</dbReference>
<reference evidence="3" key="1">
    <citation type="submission" date="2018-02" db="EMBL/GenBank/DDBJ databases">
        <authorList>
            <person name="Kim S.-K."/>
            <person name="Jung H.-I."/>
            <person name="Lee S.-W."/>
        </authorList>
    </citation>
    <scope>NUCLEOTIDE SEQUENCE</scope>
    <source>
        <strain evidence="3">SK3146</strain>
    </source>
</reference>
<evidence type="ECO:0000313" key="4">
    <source>
        <dbReference type="Proteomes" id="UP001057134"/>
    </source>
</evidence>
<protein>
    <submittedName>
        <fullName evidence="3">Peptidoglycan-N-acetylglucosamine deacetylase</fullName>
        <ecNumber evidence="3">3.5.1.104</ecNumber>
    </submittedName>
</protein>
<dbReference type="GO" id="GO:0016787">
    <property type="term" value="F:hydrolase activity"/>
    <property type="evidence" value="ECO:0007669"/>
    <property type="project" value="UniProtKB-KW"/>
</dbReference>
<feature type="chain" id="PRO_5045346351" evidence="1">
    <location>
        <begin position="34"/>
        <end position="464"/>
    </location>
</feature>
<evidence type="ECO:0000259" key="2">
    <source>
        <dbReference type="PROSITE" id="PS51677"/>
    </source>
</evidence>
<dbReference type="EC" id="3.5.1.104" evidence="3"/>
<dbReference type="PANTHER" id="PTHR10587:SF125">
    <property type="entry name" value="POLYSACCHARIDE DEACETYLASE YHEN-RELATED"/>
    <property type="match status" value="1"/>
</dbReference>
<dbReference type="InterPro" id="IPR002509">
    <property type="entry name" value="NODB_dom"/>
</dbReference>
<dbReference type="InterPro" id="IPR036582">
    <property type="entry name" value="Mao_N_sf"/>
</dbReference>
<keyword evidence="1" id="KW-0732">Signal</keyword>
<dbReference type="Proteomes" id="UP001057134">
    <property type="component" value="Chromosome"/>
</dbReference>
<dbReference type="Gene3D" id="3.20.20.370">
    <property type="entry name" value="Glycoside hydrolase/deacetylase"/>
    <property type="match status" value="1"/>
</dbReference>
<organism evidence="3 4">
    <name type="scientific">Paenibacillus konkukensis</name>
    <dbReference type="NCBI Taxonomy" id="2020716"/>
    <lineage>
        <taxon>Bacteria</taxon>
        <taxon>Bacillati</taxon>
        <taxon>Bacillota</taxon>
        <taxon>Bacilli</taxon>
        <taxon>Bacillales</taxon>
        <taxon>Paenibacillaceae</taxon>
        <taxon>Paenibacillus</taxon>
    </lineage>
</organism>